<dbReference type="PROSITE" id="PS51873">
    <property type="entry name" value="TRIAD"/>
    <property type="match status" value="1"/>
</dbReference>
<keyword evidence="6 15" id="KW-0812">Transmembrane</keyword>
<dbReference type="Gene3D" id="1.20.120.1750">
    <property type="match status" value="1"/>
</dbReference>
<keyword evidence="13 15" id="KW-0472">Membrane</keyword>
<evidence type="ECO:0000313" key="19">
    <source>
        <dbReference type="Proteomes" id="UP000187209"/>
    </source>
</evidence>
<protein>
    <recommendedName>
        <fullName evidence="4">RBR-type E3 ubiquitin transferase</fullName>
        <ecNumber evidence="4">2.3.2.31</ecNumber>
    </recommendedName>
</protein>
<evidence type="ECO:0000256" key="2">
    <source>
        <dbReference type="ARBA" id="ARBA00004167"/>
    </source>
</evidence>
<evidence type="ECO:0000256" key="5">
    <source>
        <dbReference type="ARBA" id="ARBA00022679"/>
    </source>
</evidence>
<evidence type="ECO:0000256" key="8">
    <source>
        <dbReference type="ARBA" id="ARBA00022737"/>
    </source>
</evidence>
<keyword evidence="19" id="KW-1185">Reference proteome</keyword>
<sequence length="418" mass="47678">MDNIALRNCSDYLSKALTSKFASLNSPEIHKLLTIYSNLLDHYDFKVQIKAKPLGCPCLHCGIYINSKDLSQSINLQCAEKHYFCGKDCIKRHALMSTNNTLLDLHYVRCPGCFIPISIKIIEKAFDGRLESLQQDACDRALKSLLDEDSKAKMLQSKFSCEICLMDYNVEQGITLNCDHRFCEECLRQHISMLIDTAQVTDDVLKCPKCPEPITVYEIEDVAGPELFKKYEKFRLRSMKIEELDDNEVLFHCPGNDCEYICIVEKGENEFECPKCKHKCCPLCKEDSHKGSSCDEYKQWKKENSEVDKLFDQLLEKEGLLRCPECEAVVQRISGCQYMVCSSSECRGKTFFCYECGIKLKGDHAPHECKPRWKDQNQAQVGGGLFGGLGGGFAFGAPPIPIMAPVPRRARRRPRRRR</sequence>
<dbReference type="Pfam" id="PF00097">
    <property type="entry name" value="zf-C3HC4"/>
    <property type="match status" value="1"/>
</dbReference>
<evidence type="ECO:0000256" key="7">
    <source>
        <dbReference type="ARBA" id="ARBA00022723"/>
    </source>
</evidence>
<gene>
    <name evidence="18" type="ORF">SteCoe_36590</name>
</gene>
<keyword evidence="10" id="KW-0833">Ubl conjugation pathway</keyword>
<evidence type="ECO:0000256" key="15">
    <source>
        <dbReference type="SAM" id="Phobius"/>
    </source>
</evidence>
<dbReference type="EMBL" id="MPUH01001694">
    <property type="protein sequence ID" value="OMJ66533.1"/>
    <property type="molecule type" value="Genomic_DNA"/>
</dbReference>
<dbReference type="GO" id="GO:0005737">
    <property type="term" value="C:cytoplasm"/>
    <property type="evidence" value="ECO:0007669"/>
    <property type="project" value="UniProtKB-ARBA"/>
</dbReference>
<evidence type="ECO:0000256" key="13">
    <source>
        <dbReference type="ARBA" id="ARBA00023136"/>
    </source>
</evidence>
<evidence type="ECO:0000256" key="3">
    <source>
        <dbReference type="ARBA" id="ARBA00004906"/>
    </source>
</evidence>
<evidence type="ECO:0000259" key="16">
    <source>
        <dbReference type="PROSITE" id="PS50089"/>
    </source>
</evidence>
<dbReference type="InterPro" id="IPR031127">
    <property type="entry name" value="E3_UB_ligase_RBR"/>
</dbReference>
<dbReference type="GO" id="GO:0061630">
    <property type="term" value="F:ubiquitin protein ligase activity"/>
    <property type="evidence" value="ECO:0007669"/>
    <property type="project" value="UniProtKB-EC"/>
</dbReference>
<dbReference type="Proteomes" id="UP000187209">
    <property type="component" value="Unassembled WGS sequence"/>
</dbReference>
<dbReference type="InterPro" id="IPR001841">
    <property type="entry name" value="Znf_RING"/>
</dbReference>
<evidence type="ECO:0000256" key="9">
    <source>
        <dbReference type="ARBA" id="ARBA00022771"/>
    </source>
</evidence>
<comment type="pathway">
    <text evidence="3">Protein modification; protein ubiquitination.</text>
</comment>
<dbReference type="GO" id="GO:0031090">
    <property type="term" value="C:organelle membrane"/>
    <property type="evidence" value="ECO:0007669"/>
    <property type="project" value="UniProtKB-ARBA"/>
</dbReference>
<keyword evidence="8" id="KW-0677">Repeat</keyword>
<dbReference type="Pfam" id="PF01485">
    <property type="entry name" value="IBR"/>
    <property type="match status" value="1"/>
</dbReference>
<dbReference type="InterPro" id="IPR013083">
    <property type="entry name" value="Znf_RING/FYVE/PHD"/>
</dbReference>
<evidence type="ECO:0000256" key="12">
    <source>
        <dbReference type="ARBA" id="ARBA00022989"/>
    </source>
</evidence>
<dbReference type="FunFam" id="3.30.40.10:FF:000051">
    <property type="entry name" value="RBR-type E3 ubiquitin transferase"/>
    <property type="match status" value="1"/>
</dbReference>
<dbReference type="SMART" id="SM00184">
    <property type="entry name" value="RING"/>
    <property type="match status" value="1"/>
</dbReference>
<feature type="transmembrane region" description="Helical" evidence="15">
    <location>
        <begin position="384"/>
        <end position="406"/>
    </location>
</feature>
<evidence type="ECO:0000256" key="6">
    <source>
        <dbReference type="ARBA" id="ARBA00022692"/>
    </source>
</evidence>
<dbReference type="InterPro" id="IPR044066">
    <property type="entry name" value="TRIAD_supradom"/>
</dbReference>
<keyword evidence="12 15" id="KW-1133">Transmembrane helix</keyword>
<dbReference type="Gene3D" id="3.30.40.10">
    <property type="entry name" value="Zinc/RING finger domain, C3HC4 (zinc finger)"/>
    <property type="match status" value="1"/>
</dbReference>
<dbReference type="SMART" id="SM00647">
    <property type="entry name" value="IBR"/>
    <property type="match status" value="2"/>
</dbReference>
<keyword evidence="11" id="KW-0862">Zinc</keyword>
<dbReference type="InterPro" id="IPR017907">
    <property type="entry name" value="Znf_RING_CS"/>
</dbReference>
<evidence type="ECO:0000256" key="4">
    <source>
        <dbReference type="ARBA" id="ARBA00012251"/>
    </source>
</evidence>
<dbReference type="InterPro" id="IPR018957">
    <property type="entry name" value="Znf_C3HC4_RING-type"/>
</dbReference>
<name>A0A1R2APQ9_9CILI</name>
<comment type="subcellular location">
    <subcellularLocation>
        <location evidence="2">Membrane</location>
        <topology evidence="2">Single-pass membrane protein</topology>
    </subcellularLocation>
</comment>
<feature type="domain" description="RING-type" evidence="16">
    <location>
        <begin position="161"/>
        <end position="210"/>
    </location>
</feature>
<dbReference type="EC" id="2.3.2.31" evidence="4"/>
<keyword evidence="9 14" id="KW-0863">Zinc-finger</keyword>
<feature type="domain" description="RING-type" evidence="17">
    <location>
        <begin position="157"/>
        <end position="373"/>
    </location>
</feature>
<evidence type="ECO:0000256" key="10">
    <source>
        <dbReference type="ARBA" id="ARBA00022786"/>
    </source>
</evidence>
<accession>A0A1R2APQ9</accession>
<comment type="caution">
    <text evidence="18">The sequence shown here is derived from an EMBL/GenBank/DDBJ whole genome shotgun (WGS) entry which is preliminary data.</text>
</comment>
<dbReference type="OrthoDB" id="304870at2759"/>
<evidence type="ECO:0000259" key="17">
    <source>
        <dbReference type="PROSITE" id="PS51873"/>
    </source>
</evidence>
<dbReference type="AlphaFoldDB" id="A0A1R2APQ9"/>
<evidence type="ECO:0000256" key="1">
    <source>
        <dbReference type="ARBA" id="ARBA00001798"/>
    </source>
</evidence>
<dbReference type="GO" id="GO:0016567">
    <property type="term" value="P:protein ubiquitination"/>
    <property type="evidence" value="ECO:0007669"/>
    <property type="project" value="InterPro"/>
</dbReference>
<organism evidence="18 19">
    <name type="scientific">Stentor coeruleus</name>
    <dbReference type="NCBI Taxonomy" id="5963"/>
    <lineage>
        <taxon>Eukaryota</taxon>
        <taxon>Sar</taxon>
        <taxon>Alveolata</taxon>
        <taxon>Ciliophora</taxon>
        <taxon>Postciliodesmatophora</taxon>
        <taxon>Heterotrichea</taxon>
        <taxon>Heterotrichida</taxon>
        <taxon>Stentoridae</taxon>
        <taxon>Stentor</taxon>
    </lineage>
</organism>
<dbReference type="PANTHER" id="PTHR11685">
    <property type="entry name" value="RBR FAMILY RING FINGER AND IBR DOMAIN-CONTAINING"/>
    <property type="match status" value="1"/>
</dbReference>
<comment type="catalytic activity">
    <reaction evidence="1">
        <text>[E2 ubiquitin-conjugating enzyme]-S-ubiquitinyl-L-cysteine + [acceptor protein]-L-lysine = [E2 ubiquitin-conjugating enzyme]-L-cysteine + [acceptor protein]-N(6)-ubiquitinyl-L-lysine.</text>
        <dbReference type="EC" id="2.3.2.31"/>
    </reaction>
</comment>
<evidence type="ECO:0000256" key="11">
    <source>
        <dbReference type="ARBA" id="ARBA00022833"/>
    </source>
</evidence>
<dbReference type="InterPro" id="IPR002867">
    <property type="entry name" value="IBR_dom"/>
</dbReference>
<dbReference type="PROSITE" id="PS50089">
    <property type="entry name" value="ZF_RING_2"/>
    <property type="match status" value="1"/>
</dbReference>
<proteinExistence type="predicted"/>
<reference evidence="18 19" key="1">
    <citation type="submission" date="2016-11" db="EMBL/GenBank/DDBJ databases">
        <title>The macronuclear genome of Stentor coeruleus: a giant cell with tiny introns.</title>
        <authorList>
            <person name="Slabodnick M."/>
            <person name="Ruby J.G."/>
            <person name="Reiff S.B."/>
            <person name="Swart E.C."/>
            <person name="Gosai S."/>
            <person name="Prabakaran S."/>
            <person name="Witkowska E."/>
            <person name="Larue G.E."/>
            <person name="Fisher S."/>
            <person name="Freeman R.M."/>
            <person name="Gunawardena J."/>
            <person name="Chu W."/>
            <person name="Stover N.A."/>
            <person name="Gregory B.D."/>
            <person name="Nowacki M."/>
            <person name="Derisi J."/>
            <person name="Roy S.W."/>
            <person name="Marshall W.F."/>
            <person name="Sood P."/>
        </authorList>
    </citation>
    <scope>NUCLEOTIDE SEQUENCE [LARGE SCALE GENOMIC DNA]</scope>
    <source>
        <strain evidence="18">WM001</strain>
    </source>
</reference>
<dbReference type="GO" id="GO:0008270">
    <property type="term" value="F:zinc ion binding"/>
    <property type="evidence" value="ECO:0007669"/>
    <property type="project" value="UniProtKB-KW"/>
</dbReference>
<evidence type="ECO:0000256" key="14">
    <source>
        <dbReference type="PROSITE-ProRule" id="PRU00175"/>
    </source>
</evidence>
<evidence type="ECO:0000313" key="18">
    <source>
        <dbReference type="EMBL" id="OMJ66533.1"/>
    </source>
</evidence>
<dbReference type="PROSITE" id="PS00518">
    <property type="entry name" value="ZF_RING_1"/>
    <property type="match status" value="1"/>
</dbReference>
<keyword evidence="5" id="KW-0808">Transferase</keyword>
<dbReference type="SUPFAM" id="SSF57850">
    <property type="entry name" value="RING/U-box"/>
    <property type="match status" value="3"/>
</dbReference>
<keyword evidence="7" id="KW-0479">Metal-binding</keyword>